<dbReference type="EMBL" id="QLYR01000004">
    <property type="protein sequence ID" value="RAQ28705.1"/>
    <property type="molecule type" value="Genomic_DNA"/>
</dbReference>
<feature type="region of interest" description="Disordered" evidence="5">
    <location>
        <begin position="405"/>
        <end position="430"/>
    </location>
</feature>
<accession>A0A328UG25</accession>
<evidence type="ECO:0000256" key="2">
    <source>
        <dbReference type="ARBA" id="ARBA00022670"/>
    </source>
</evidence>
<dbReference type="InterPro" id="IPR029045">
    <property type="entry name" value="ClpP/crotonase-like_dom_sf"/>
</dbReference>
<keyword evidence="4" id="KW-0720">Serine protease</keyword>
<dbReference type="InterPro" id="IPR004447">
    <property type="entry name" value="Peptidase_S41A"/>
</dbReference>
<dbReference type="AlphaFoldDB" id="A0A328UG25"/>
<organism evidence="7 8">
    <name type="scientific">Hydrogeniiclostridium mannosilyticum</name>
    <dbReference type="NCBI Taxonomy" id="2764322"/>
    <lineage>
        <taxon>Bacteria</taxon>
        <taxon>Bacillati</taxon>
        <taxon>Bacillota</taxon>
        <taxon>Clostridia</taxon>
        <taxon>Eubacteriales</taxon>
        <taxon>Acutalibacteraceae</taxon>
        <taxon>Hydrogeniiclostridium</taxon>
    </lineage>
</organism>
<dbReference type="InterPro" id="IPR005151">
    <property type="entry name" value="Tail-specific_protease"/>
</dbReference>
<dbReference type="Proteomes" id="UP000249377">
    <property type="component" value="Unassembled WGS sequence"/>
</dbReference>
<dbReference type="SUPFAM" id="SSF50156">
    <property type="entry name" value="PDZ domain-like"/>
    <property type="match status" value="1"/>
</dbReference>
<dbReference type="GO" id="GO:0007165">
    <property type="term" value="P:signal transduction"/>
    <property type="evidence" value="ECO:0007669"/>
    <property type="project" value="TreeGrafter"/>
</dbReference>
<dbReference type="Pfam" id="PF00595">
    <property type="entry name" value="PDZ"/>
    <property type="match status" value="1"/>
</dbReference>
<evidence type="ECO:0000313" key="7">
    <source>
        <dbReference type="EMBL" id="RAQ28705.1"/>
    </source>
</evidence>
<protein>
    <submittedName>
        <fullName evidence="7">Peptidase S41</fullName>
    </submittedName>
</protein>
<name>A0A328UG25_9FIRM</name>
<dbReference type="GO" id="GO:0008236">
    <property type="term" value="F:serine-type peptidase activity"/>
    <property type="evidence" value="ECO:0007669"/>
    <property type="project" value="UniProtKB-KW"/>
</dbReference>
<dbReference type="SMART" id="SM00245">
    <property type="entry name" value="TSPc"/>
    <property type="match status" value="1"/>
</dbReference>
<evidence type="ECO:0000256" key="5">
    <source>
        <dbReference type="SAM" id="MobiDB-lite"/>
    </source>
</evidence>
<dbReference type="SUPFAM" id="SSF52096">
    <property type="entry name" value="ClpP/crotonase"/>
    <property type="match status" value="1"/>
</dbReference>
<dbReference type="PROSITE" id="PS50106">
    <property type="entry name" value="PDZ"/>
    <property type="match status" value="1"/>
</dbReference>
<dbReference type="SMART" id="SM00228">
    <property type="entry name" value="PDZ"/>
    <property type="match status" value="1"/>
</dbReference>
<dbReference type="RefSeq" id="WP_112332628.1">
    <property type="nucleotide sequence ID" value="NZ_JADPHD010000009.1"/>
</dbReference>
<evidence type="ECO:0000256" key="4">
    <source>
        <dbReference type="ARBA" id="ARBA00022825"/>
    </source>
</evidence>
<comment type="caution">
    <text evidence="7">The sequence shown here is derived from an EMBL/GenBank/DDBJ whole genome shotgun (WGS) entry which is preliminary data.</text>
</comment>
<dbReference type="CDD" id="cd07560">
    <property type="entry name" value="Peptidase_S41_CPP"/>
    <property type="match status" value="1"/>
</dbReference>
<dbReference type="GO" id="GO:0004175">
    <property type="term" value="F:endopeptidase activity"/>
    <property type="evidence" value="ECO:0007669"/>
    <property type="project" value="TreeGrafter"/>
</dbReference>
<dbReference type="Gene3D" id="2.30.42.10">
    <property type="match status" value="1"/>
</dbReference>
<dbReference type="Pfam" id="PF03572">
    <property type="entry name" value="Peptidase_S41"/>
    <property type="match status" value="1"/>
</dbReference>
<keyword evidence="8" id="KW-1185">Reference proteome</keyword>
<keyword evidence="3" id="KW-0378">Hydrolase</keyword>
<proteinExistence type="inferred from homology"/>
<feature type="domain" description="PDZ" evidence="6">
    <location>
        <begin position="95"/>
        <end position="170"/>
    </location>
</feature>
<dbReference type="GO" id="GO:0030288">
    <property type="term" value="C:outer membrane-bounded periplasmic space"/>
    <property type="evidence" value="ECO:0007669"/>
    <property type="project" value="TreeGrafter"/>
</dbReference>
<evidence type="ECO:0000313" key="8">
    <source>
        <dbReference type="Proteomes" id="UP000249377"/>
    </source>
</evidence>
<evidence type="ECO:0000256" key="1">
    <source>
        <dbReference type="ARBA" id="ARBA00009179"/>
    </source>
</evidence>
<dbReference type="Gene3D" id="3.30.750.44">
    <property type="match status" value="1"/>
</dbReference>
<dbReference type="PANTHER" id="PTHR32060">
    <property type="entry name" value="TAIL-SPECIFIC PROTEASE"/>
    <property type="match status" value="1"/>
</dbReference>
<reference evidence="7 8" key="1">
    <citation type="submission" date="2018-06" db="EMBL/GenBank/DDBJ databases">
        <title>Noncontiguous genome sequence of Ruminococcaceae bacterium ASD2818.</title>
        <authorList>
            <person name="Chaplin A.V."/>
            <person name="Sokolova S.R."/>
            <person name="Kochetkova T.O."/>
            <person name="Goltsov A.Y."/>
            <person name="Trofimov D.Y."/>
            <person name="Efimov B.A."/>
        </authorList>
    </citation>
    <scope>NUCLEOTIDE SEQUENCE [LARGE SCALE GENOMIC DNA]</scope>
    <source>
        <strain evidence="7 8">ASD2818</strain>
    </source>
</reference>
<sequence>MSRKISLGAGITLAAVTAAVTVSLTYVYAMNSFNDKMADINERQSMYAKLSEIDQKVRQDYVGVLDETKLSDAICAGYMAGIGDAQAQYLSAEKYQEYQSGSQGKSTGVGVLTVQDDDGNMEIIDVMPGSPAELSGLKKGDVIVSMDDKEIIRLTYGEALNRLNGAAGSVVKLGVLRPAEDEEEARTLSVSVTRAEYTHKSISSSVLYGNVGYLRISAFRENSAGQFEEALSALLQQNVAGLVIDLRNNSGGDMAAAAEILDRLLPACTTVSSKNKDGTVQAEYTSKANEIELPVAVLVNESSFGAAELFAADIQESQKGMVVGRNTPGYGRKIEVAPLSDGSAISFSVAEYLTLKGKSFDGTGVSVNIETSLSEEQTALLKRNDLAPEEDAQITAAIAALRSQGAAVQEEPGAASSEAPVSGEESETQE</sequence>
<dbReference type="Gene3D" id="3.90.226.10">
    <property type="entry name" value="2-enoyl-CoA Hydratase, Chain A, domain 1"/>
    <property type="match status" value="1"/>
</dbReference>
<dbReference type="InterPro" id="IPR036034">
    <property type="entry name" value="PDZ_sf"/>
</dbReference>
<dbReference type="CDD" id="cd06782">
    <property type="entry name" value="cpPDZ_CPP-like"/>
    <property type="match status" value="1"/>
</dbReference>
<dbReference type="PANTHER" id="PTHR32060:SF30">
    <property type="entry name" value="CARBOXY-TERMINAL PROCESSING PROTEASE CTPA"/>
    <property type="match status" value="1"/>
</dbReference>
<keyword evidence="2" id="KW-0645">Protease</keyword>
<dbReference type="InterPro" id="IPR001478">
    <property type="entry name" value="PDZ"/>
</dbReference>
<evidence type="ECO:0000256" key="3">
    <source>
        <dbReference type="ARBA" id="ARBA00022801"/>
    </source>
</evidence>
<dbReference type="GO" id="GO:0006508">
    <property type="term" value="P:proteolysis"/>
    <property type="evidence" value="ECO:0007669"/>
    <property type="project" value="UniProtKB-KW"/>
</dbReference>
<comment type="similarity">
    <text evidence="1">Belongs to the peptidase S41A family.</text>
</comment>
<gene>
    <name evidence="7" type="ORF">DPQ25_07885</name>
</gene>
<evidence type="ECO:0000259" key="6">
    <source>
        <dbReference type="PROSITE" id="PS50106"/>
    </source>
</evidence>